<feature type="domain" description="3CxxC-type" evidence="9">
    <location>
        <begin position="53"/>
        <end position="149"/>
    </location>
</feature>
<feature type="region of interest" description="Disordered" evidence="8">
    <location>
        <begin position="384"/>
        <end position="461"/>
    </location>
</feature>
<dbReference type="PANTHER" id="PTHR14402">
    <property type="entry name" value="RECEPTOR TRANSPORTING PROTEIN"/>
    <property type="match status" value="1"/>
</dbReference>
<gene>
    <name evidence="10" type="primary">RTP5</name>
</gene>
<evidence type="ECO:0000256" key="5">
    <source>
        <dbReference type="ARBA" id="ARBA00022833"/>
    </source>
</evidence>
<evidence type="ECO:0000256" key="4">
    <source>
        <dbReference type="ARBA" id="ARBA00022771"/>
    </source>
</evidence>
<feature type="compositionally biased region" description="Basic and acidic residues" evidence="8">
    <location>
        <begin position="428"/>
        <end position="445"/>
    </location>
</feature>
<dbReference type="EMBL" id="ABDC03010568">
    <property type="status" value="NOT_ANNOTATED_CDS"/>
    <property type="molecule type" value="Genomic_DNA"/>
</dbReference>
<keyword evidence="7" id="KW-0472">Membrane</keyword>
<reference evidence="10" key="2">
    <citation type="submission" date="2025-08" db="UniProtKB">
        <authorList>
            <consortium name="Ensembl"/>
        </authorList>
    </citation>
    <scope>IDENTIFICATION</scope>
</reference>
<accession>A0A8C5YAA6</accession>
<dbReference type="PANTHER" id="PTHR14402:SF2">
    <property type="entry name" value="RECEPTOR-TRANSPORTING PROTEIN 5"/>
    <property type="match status" value="1"/>
</dbReference>
<dbReference type="AlphaFoldDB" id="A0A8C5YAA6"/>
<dbReference type="GeneTree" id="ENSGT00940000163732"/>
<feature type="compositionally biased region" description="Low complexity" evidence="8">
    <location>
        <begin position="407"/>
        <end position="425"/>
    </location>
</feature>
<dbReference type="InterPro" id="IPR027377">
    <property type="entry name" value="ZAR1/RTP1-5-like_Znf-3CxxC"/>
</dbReference>
<feature type="region of interest" description="Disordered" evidence="8">
    <location>
        <begin position="175"/>
        <end position="197"/>
    </location>
</feature>
<comment type="subcellular location">
    <subcellularLocation>
        <location evidence="1">Membrane</location>
        <topology evidence="1">Single-pass membrane protein</topology>
    </subcellularLocation>
</comment>
<dbReference type="GO" id="GO:0008270">
    <property type="term" value="F:zinc ion binding"/>
    <property type="evidence" value="ECO:0007669"/>
    <property type="project" value="UniProtKB-KW"/>
</dbReference>
<dbReference type="GO" id="GO:0006612">
    <property type="term" value="P:protein targeting to membrane"/>
    <property type="evidence" value="ECO:0007669"/>
    <property type="project" value="TreeGrafter"/>
</dbReference>
<keyword evidence="11" id="KW-1185">Reference proteome</keyword>
<name>A0A8C5YAA6_MICMU</name>
<protein>
    <submittedName>
        <fullName evidence="10">Receptor transporter protein 5 (putative)</fullName>
    </submittedName>
</protein>
<evidence type="ECO:0000256" key="6">
    <source>
        <dbReference type="ARBA" id="ARBA00022989"/>
    </source>
</evidence>
<keyword evidence="6" id="KW-1133">Transmembrane helix</keyword>
<keyword evidence="3" id="KW-0479">Metal-binding</keyword>
<keyword evidence="5" id="KW-0862">Zinc</keyword>
<dbReference type="Proteomes" id="UP000694394">
    <property type="component" value="Chromosome 8"/>
</dbReference>
<dbReference type="Ensembl" id="ENSMICT00000069404.1">
    <property type="protein sequence ID" value="ENSMICP00000047650.1"/>
    <property type="gene ID" value="ENSMICG00000045438.1"/>
</dbReference>
<evidence type="ECO:0000313" key="10">
    <source>
        <dbReference type="Ensembl" id="ENSMICP00000047650.1"/>
    </source>
</evidence>
<dbReference type="GO" id="GO:0016020">
    <property type="term" value="C:membrane"/>
    <property type="evidence" value="ECO:0007669"/>
    <property type="project" value="UniProtKB-SubCell"/>
</dbReference>
<dbReference type="InterPro" id="IPR026096">
    <property type="entry name" value="R-trans_p"/>
</dbReference>
<evidence type="ECO:0000256" key="7">
    <source>
        <dbReference type="ARBA" id="ARBA00023136"/>
    </source>
</evidence>
<dbReference type="GO" id="GO:0051205">
    <property type="term" value="P:protein insertion into membrane"/>
    <property type="evidence" value="ECO:0007669"/>
    <property type="project" value="TreeGrafter"/>
</dbReference>
<reference evidence="10" key="1">
    <citation type="submission" date="2016-12" db="EMBL/GenBank/DDBJ databases">
        <title>Mouse lemur reference genome and diversity panel.</title>
        <authorList>
            <person name="Harris R."/>
            <person name="Larsen P."/>
            <person name="Liu Y."/>
            <person name="Hughes D.S."/>
            <person name="Murali S."/>
            <person name="Raveendran M."/>
            <person name="Korchina V."/>
            <person name="Wang M."/>
            <person name="Jhangiani S."/>
            <person name="Bandaranaike D."/>
            <person name="Bellair M."/>
            <person name="Blankenburg K."/>
            <person name="Chao H."/>
            <person name="Dahdouli M."/>
            <person name="Dinh H."/>
            <person name="Doddapaneni H."/>
            <person name="English A."/>
            <person name="Firestine M."/>
            <person name="Gnanaolivu R."/>
            <person name="Gross S."/>
            <person name="Hernandez B."/>
            <person name="Javaid M."/>
            <person name="Jayaseelan J."/>
            <person name="Jones J."/>
            <person name="Khan Z."/>
            <person name="Kovar C."/>
            <person name="Kurapati P."/>
            <person name="Le B."/>
            <person name="Lee S."/>
            <person name="Li M."/>
            <person name="Mathew T."/>
            <person name="Narasimhan A."/>
            <person name="Ngo D."/>
            <person name="Nguyen L."/>
            <person name="Okwuonu G."/>
            <person name="Ongeri F."/>
            <person name="Osuji N."/>
            <person name="Pu L.-L."/>
            <person name="Puazo M."/>
            <person name="Quiroz J."/>
            <person name="Raj R."/>
            <person name="Rajbhandari K."/>
            <person name="Reid J.G."/>
            <person name="Santibanez J."/>
            <person name="Sexton D."/>
            <person name="Skinner E."/>
            <person name="Vee V."/>
            <person name="Weissenberger G."/>
            <person name="Wu Y."/>
            <person name="Xin Y."/>
            <person name="Han Y."/>
            <person name="Campbell C."/>
            <person name="Brown A."/>
            <person name="Sullivan B."/>
            <person name="Shelton J."/>
            <person name="Brown S."/>
            <person name="Dudchenko O."/>
            <person name="Machol I."/>
            <person name="Durand N."/>
            <person name="Shamim M."/>
            <person name="Lieberman A."/>
            <person name="Muzny D.M."/>
            <person name="Richards S."/>
            <person name="Yoder A."/>
            <person name="Worley K.C."/>
            <person name="Rogers J."/>
            <person name="Gibbs R.A."/>
        </authorList>
    </citation>
    <scope>NUCLEOTIDE SEQUENCE [LARGE SCALE GENOMIC DNA]</scope>
</reference>
<sequence length="565" mass="59273">MAGAGADVWARTFAQLMAETKPQDNWALLPQDSLAAGCLDSGGLQCLPLTGVSLPCRLQCSRCLWAWSSAHVHVLFHLWWDRDSRRGLVKMRVWGQRCRLCPPPPPLNVHIFLSRLVLHILQKCYGDRLSPDQCPQMCFGDRCEACHLRVCFLQKVPDPAWGHAGNDGRVPIAALGGSSSISRGTPPSAPSSGPPASKGCSFVSVPFSLVDMGMDQGPVAHGGASPGGSSLPAAGSEGQGSICLSGSSTAAPEGKGIAVGVRDPIFQGRGLLLEVQRTFELGDFLFRAGGASSRPVVVARGRASSPAATASGACGQPHSPADRAPRLGLGPDGEGSPTFPLSFARAMGDKDAFTWGPTAREEHSVTFPFALTEDADAFAGVAQGNRKEGGHQGLATAGHDLSPATNAGGLTSEGEGSLASSSLPGGVKGRDSFTDITEGREKEDGSQGPAGHESCPPASAHSPVCVSEGSITIPFSVLDMILKGPGHTAHGPQDNGLVIYSDCRKRRLRSSRGRRREADLCPGRACRRPPAEPYKDVWIWVSTTVCIFWLLCTCRLNPGISPGQV</sequence>
<reference evidence="10" key="3">
    <citation type="submission" date="2025-09" db="UniProtKB">
        <authorList>
            <consortium name="Ensembl"/>
        </authorList>
    </citation>
    <scope>IDENTIFICATION</scope>
</reference>
<dbReference type="Pfam" id="PF13695">
    <property type="entry name" value="Zn_ribbon_3CxxC"/>
    <property type="match status" value="1"/>
</dbReference>
<dbReference type="GO" id="GO:0001580">
    <property type="term" value="P:detection of chemical stimulus involved in sensory perception of bitter taste"/>
    <property type="evidence" value="ECO:0007669"/>
    <property type="project" value="TreeGrafter"/>
</dbReference>
<evidence type="ECO:0000256" key="1">
    <source>
        <dbReference type="ARBA" id="ARBA00004167"/>
    </source>
</evidence>
<evidence type="ECO:0000256" key="2">
    <source>
        <dbReference type="ARBA" id="ARBA00022692"/>
    </source>
</evidence>
<evidence type="ECO:0000256" key="8">
    <source>
        <dbReference type="SAM" id="MobiDB-lite"/>
    </source>
</evidence>
<evidence type="ECO:0000259" key="9">
    <source>
        <dbReference type="SMART" id="SM01328"/>
    </source>
</evidence>
<evidence type="ECO:0000313" key="11">
    <source>
        <dbReference type="Proteomes" id="UP000694394"/>
    </source>
</evidence>
<evidence type="ECO:0000256" key="3">
    <source>
        <dbReference type="ARBA" id="ARBA00022723"/>
    </source>
</evidence>
<dbReference type="GO" id="GO:0031849">
    <property type="term" value="F:olfactory receptor binding"/>
    <property type="evidence" value="ECO:0007669"/>
    <property type="project" value="TreeGrafter"/>
</dbReference>
<feature type="region of interest" description="Disordered" evidence="8">
    <location>
        <begin position="307"/>
        <end position="340"/>
    </location>
</feature>
<dbReference type="SMART" id="SM01328">
    <property type="entry name" value="zf-3CxxC"/>
    <property type="match status" value="1"/>
</dbReference>
<proteinExistence type="predicted"/>
<keyword evidence="4" id="KW-0863">Zinc-finger</keyword>
<organism evidence="10 11">
    <name type="scientific">Microcebus murinus</name>
    <name type="common">Gray mouse lemur</name>
    <name type="synonym">Lemur murinus</name>
    <dbReference type="NCBI Taxonomy" id="30608"/>
    <lineage>
        <taxon>Eukaryota</taxon>
        <taxon>Metazoa</taxon>
        <taxon>Chordata</taxon>
        <taxon>Craniata</taxon>
        <taxon>Vertebrata</taxon>
        <taxon>Euteleostomi</taxon>
        <taxon>Mammalia</taxon>
        <taxon>Eutheria</taxon>
        <taxon>Euarchontoglires</taxon>
        <taxon>Primates</taxon>
        <taxon>Strepsirrhini</taxon>
        <taxon>Lemuriformes</taxon>
        <taxon>Cheirogaleidae</taxon>
        <taxon>Microcebus</taxon>
    </lineage>
</organism>
<keyword evidence="2" id="KW-0812">Transmembrane</keyword>